<accession>A0ABW6PJG5</accession>
<evidence type="ECO:0000256" key="1">
    <source>
        <dbReference type="SAM" id="SignalP"/>
    </source>
</evidence>
<evidence type="ECO:0000313" key="2">
    <source>
        <dbReference type="EMBL" id="MFF0542534.1"/>
    </source>
</evidence>
<comment type="caution">
    <text evidence="2">The sequence shown here is derived from an EMBL/GenBank/DDBJ whole genome shotgun (WGS) entry which is preliminary data.</text>
</comment>
<name>A0ABW6PJG5_9NOCA</name>
<gene>
    <name evidence="2" type="ORF">ACFYTF_06830</name>
</gene>
<feature type="signal peptide" evidence="1">
    <location>
        <begin position="1"/>
        <end position="24"/>
    </location>
</feature>
<evidence type="ECO:0000313" key="3">
    <source>
        <dbReference type="Proteomes" id="UP001601444"/>
    </source>
</evidence>
<protein>
    <recommendedName>
        <fullName evidence="4">Secreted protein</fullName>
    </recommendedName>
</protein>
<organism evidence="2 3">
    <name type="scientific">Nocardia thailandica</name>
    <dbReference type="NCBI Taxonomy" id="257275"/>
    <lineage>
        <taxon>Bacteria</taxon>
        <taxon>Bacillati</taxon>
        <taxon>Actinomycetota</taxon>
        <taxon>Actinomycetes</taxon>
        <taxon>Mycobacteriales</taxon>
        <taxon>Nocardiaceae</taxon>
        <taxon>Nocardia</taxon>
    </lineage>
</organism>
<dbReference type="RefSeq" id="WP_387699406.1">
    <property type="nucleotide sequence ID" value="NZ_JBIAMX010000003.1"/>
</dbReference>
<reference evidence="2 3" key="1">
    <citation type="submission" date="2024-10" db="EMBL/GenBank/DDBJ databases">
        <title>The Natural Products Discovery Center: Release of the First 8490 Sequenced Strains for Exploring Actinobacteria Biosynthetic Diversity.</title>
        <authorList>
            <person name="Kalkreuter E."/>
            <person name="Kautsar S.A."/>
            <person name="Yang D."/>
            <person name="Bader C.D."/>
            <person name="Teijaro C.N."/>
            <person name="Fluegel L."/>
            <person name="Davis C.M."/>
            <person name="Simpson J.R."/>
            <person name="Lauterbach L."/>
            <person name="Steele A.D."/>
            <person name="Gui C."/>
            <person name="Meng S."/>
            <person name="Li G."/>
            <person name="Viehrig K."/>
            <person name="Ye F."/>
            <person name="Su P."/>
            <person name="Kiefer A.F."/>
            <person name="Nichols A."/>
            <person name="Cepeda A.J."/>
            <person name="Yan W."/>
            <person name="Fan B."/>
            <person name="Jiang Y."/>
            <person name="Adhikari A."/>
            <person name="Zheng C.-J."/>
            <person name="Schuster L."/>
            <person name="Cowan T.M."/>
            <person name="Smanski M.J."/>
            <person name="Chevrette M.G."/>
            <person name="De Carvalho L.P.S."/>
            <person name="Shen B."/>
        </authorList>
    </citation>
    <scope>NUCLEOTIDE SEQUENCE [LARGE SCALE GENOMIC DNA]</scope>
    <source>
        <strain evidence="2 3">NPDC004045</strain>
    </source>
</reference>
<keyword evidence="1" id="KW-0732">Signal</keyword>
<keyword evidence="3" id="KW-1185">Reference proteome</keyword>
<evidence type="ECO:0008006" key="4">
    <source>
        <dbReference type="Google" id="ProtNLM"/>
    </source>
</evidence>
<dbReference type="EMBL" id="JBIAMX010000003">
    <property type="protein sequence ID" value="MFF0542534.1"/>
    <property type="molecule type" value="Genomic_DNA"/>
</dbReference>
<proteinExistence type="predicted"/>
<dbReference type="Proteomes" id="UP001601444">
    <property type="component" value="Unassembled WGS sequence"/>
</dbReference>
<sequence length="70" mass="6588">MRTLAVTAALAAALIAAGPAVATAAPAQPVAGTGSSSLDVLCSPIGGLLVAVGSAENPYGPLLTGVCLTR</sequence>
<feature type="chain" id="PRO_5046598457" description="Secreted protein" evidence="1">
    <location>
        <begin position="25"/>
        <end position="70"/>
    </location>
</feature>